<evidence type="ECO:0000313" key="3">
    <source>
        <dbReference type="Proteomes" id="UP001596915"/>
    </source>
</evidence>
<feature type="signal peptide" evidence="1">
    <location>
        <begin position="1"/>
        <end position="24"/>
    </location>
</feature>
<proteinExistence type="predicted"/>
<accession>A0ABW2WZE7</accession>
<organism evidence="2 3">
    <name type="scientific">Streptomyces sanglieri</name>
    <dbReference type="NCBI Taxonomy" id="193460"/>
    <lineage>
        <taxon>Bacteria</taxon>
        <taxon>Bacillati</taxon>
        <taxon>Actinomycetota</taxon>
        <taxon>Actinomycetes</taxon>
        <taxon>Kitasatosporales</taxon>
        <taxon>Streptomycetaceae</taxon>
        <taxon>Streptomyces</taxon>
    </lineage>
</organism>
<sequence length="136" mass="14388">MKVRAALVAAVGTVTIFTFSTSTATASGDPAGWQLVGGSDFYPDAEGSGCHTKPLNSGGGNIRVTYHTYGGHDEMRSLGIWEYDPDNPDDFIIRIDVANGWSKTANVDGFTDGANGKAELIFRGPCTGAPWITLED</sequence>
<evidence type="ECO:0000313" key="2">
    <source>
        <dbReference type="EMBL" id="MFD0626927.1"/>
    </source>
</evidence>
<protein>
    <recommendedName>
        <fullName evidence="4">Secreted protein</fullName>
    </recommendedName>
</protein>
<keyword evidence="1" id="KW-0732">Signal</keyword>
<dbReference type="EMBL" id="JBHTGL010000008">
    <property type="protein sequence ID" value="MFD0626927.1"/>
    <property type="molecule type" value="Genomic_DNA"/>
</dbReference>
<keyword evidence="3" id="KW-1185">Reference proteome</keyword>
<gene>
    <name evidence="2" type="ORF">ACFQ2K_33775</name>
</gene>
<comment type="caution">
    <text evidence="2">The sequence shown here is derived from an EMBL/GenBank/DDBJ whole genome shotgun (WGS) entry which is preliminary data.</text>
</comment>
<feature type="chain" id="PRO_5046675503" description="Secreted protein" evidence="1">
    <location>
        <begin position="25"/>
        <end position="136"/>
    </location>
</feature>
<evidence type="ECO:0008006" key="4">
    <source>
        <dbReference type="Google" id="ProtNLM"/>
    </source>
</evidence>
<evidence type="ECO:0000256" key="1">
    <source>
        <dbReference type="SAM" id="SignalP"/>
    </source>
</evidence>
<reference evidence="3" key="1">
    <citation type="journal article" date="2019" name="Int. J. Syst. Evol. Microbiol.">
        <title>The Global Catalogue of Microorganisms (GCM) 10K type strain sequencing project: providing services to taxonomists for standard genome sequencing and annotation.</title>
        <authorList>
            <consortium name="The Broad Institute Genomics Platform"/>
            <consortium name="The Broad Institute Genome Sequencing Center for Infectious Disease"/>
            <person name="Wu L."/>
            <person name="Ma J."/>
        </authorList>
    </citation>
    <scope>NUCLEOTIDE SEQUENCE [LARGE SCALE GENOMIC DNA]</scope>
    <source>
        <strain evidence="3">JCM 12607</strain>
    </source>
</reference>
<name>A0ABW2WZE7_9ACTN</name>
<dbReference type="Proteomes" id="UP001596915">
    <property type="component" value="Unassembled WGS sequence"/>
</dbReference>